<evidence type="ECO:0000256" key="3">
    <source>
        <dbReference type="ARBA" id="ARBA00023002"/>
    </source>
</evidence>
<gene>
    <name evidence="7" type="ORF">QLT01_08900</name>
</gene>
<evidence type="ECO:0000256" key="2">
    <source>
        <dbReference type="ARBA" id="ARBA00022833"/>
    </source>
</evidence>
<dbReference type="SUPFAM" id="SSF50129">
    <property type="entry name" value="GroES-like"/>
    <property type="match status" value="1"/>
</dbReference>
<dbReference type="Proteomes" id="UP001229025">
    <property type="component" value="Unassembled WGS sequence"/>
</dbReference>
<dbReference type="InterPro" id="IPR013154">
    <property type="entry name" value="ADH-like_N"/>
</dbReference>
<keyword evidence="8" id="KW-1185">Reference proteome</keyword>
<dbReference type="PANTHER" id="PTHR43880:SF12">
    <property type="entry name" value="ALCOHOL DEHYDROGENASE CLASS-3"/>
    <property type="match status" value="1"/>
</dbReference>
<evidence type="ECO:0000256" key="5">
    <source>
        <dbReference type="RuleBase" id="RU361277"/>
    </source>
</evidence>
<dbReference type="Pfam" id="PF08240">
    <property type="entry name" value="ADH_N"/>
    <property type="match status" value="1"/>
</dbReference>
<comment type="similarity">
    <text evidence="5">Belongs to the zinc-containing alcohol dehydrogenase family.</text>
</comment>
<proteinExistence type="inferred from homology"/>
<accession>A0ABT6UP34</accession>
<organism evidence="7 8">
    <name type="scientific">Cobetia amphilecti</name>
    <dbReference type="NCBI Taxonomy" id="1055104"/>
    <lineage>
        <taxon>Bacteria</taxon>
        <taxon>Pseudomonadati</taxon>
        <taxon>Pseudomonadota</taxon>
        <taxon>Gammaproteobacteria</taxon>
        <taxon>Oceanospirillales</taxon>
        <taxon>Halomonadaceae</taxon>
        <taxon>Cobetia</taxon>
    </lineage>
</organism>
<keyword evidence="4" id="KW-0520">NAD</keyword>
<dbReference type="CDD" id="cd08278">
    <property type="entry name" value="benzyl_alcohol_DH"/>
    <property type="match status" value="1"/>
</dbReference>
<dbReference type="PANTHER" id="PTHR43880">
    <property type="entry name" value="ALCOHOL DEHYDROGENASE"/>
    <property type="match status" value="1"/>
</dbReference>
<keyword evidence="1 5" id="KW-0479">Metal-binding</keyword>
<dbReference type="InterPro" id="IPR020843">
    <property type="entry name" value="ER"/>
</dbReference>
<sequence length="381" mass="40205">MKIRAAVTATQGQPFDLKDVELASPKGDEILVRVVATGVCHTDAAARDLGIAPYPIVLGHEGAGVVEQIGDNVRDMEVGDHVVLSFAHCGHCSHCLTGHPTVCERGGELNFGGVMDDGSKRLSCDGHDVATFFGQSSFATYAVVSERNAVKVDSDVDLALLGPLGCGIQTGAGTILNRLKPGFGDSLVVFGCGAVGLSAVMAAKIAGCKNIIAVDLHESRLELAQELGATHSVNSKTEDLVGEIKRITDGGSEFSLETTGVPMLVRSSLQVLRPLGTSAIVGLTHDVTLDVHHDLMAEGKSMIGVIEGDAVPRVFIPRLVGYYKEGRFPFDKLIQMYDFDDIEQAFADSKSGLTVKPVLRISSLSSAPAPPGLNRKAPVRH</sequence>
<dbReference type="InterPro" id="IPR013149">
    <property type="entry name" value="ADH-like_C"/>
</dbReference>
<dbReference type="RefSeq" id="WP_284726757.1">
    <property type="nucleotide sequence ID" value="NZ_JASCSA010000006.1"/>
</dbReference>
<evidence type="ECO:0000259" key="6">
    <source>
        <dbReference type="SMART" id="SM00829"/>
    </source>
</evidence>
<evidence type="ECO:0000313" key="8">
    <source>
        <dbReference type="Proteomes" id="UP001229025"/>
    </source>
</evidence>
<dbReference type="InterPro" id="IPR036291">
    <property type="entry name" value="NAD(P)-bd_dom_sf"/>
</dbReference>
<dbReference type="InterPro" id="IPR002328">
    <property type="entry name" value="ADH_Zn_CS"/>
</dbReference>
<dbReference type="Gene3D" id="3.40.50.720">
    <property type="entry name" value="NAD(P)-binding Rossmann-like Domain"/>
    <property type="match status" value="1"/>
</dbReference>
<evidence type="ECO:0000256" key="4">
    <source>
        <dbReference type="ARBA" id="ARBA00023027"/>
    </source>
</evidence>
<protein>
    <submittedName>
        <fullName evidence="7">NAD(P)-dependent alcohol dehydrogenase</fullName>
    </submittedName>
</protein>
<dbReference type="SMART" id="SM00829">
    <property type="entry name" value="PKS_ER"/>
    <property type="match status" value="1"/>
</dbReference>
<dbReference type="SUPFAM" id="SSF51735">
    <property type="entry name" value="NAD(P)-binding Rossmann-fold domains"/>
    <property type="match status" value="1"/>
</dbReference>
<dbReference type="PROSITE" id="PS00059">
    <property type="entry name" value="ADH_ZINC"/>
    <property type="match status" value="1"/>
</dbReference>
<reference evidence="8" key="2">
    <citation type="submission" date="2023-07" db="EMBL/GenBank/DDBJ databases">
        <title>Genome-based characterization of strain KMM 296 and proposal for reclassification of Cobetia litoralis and Cobetia pacifica, and emended description of the species Cobetia amphilecti and Cobetia marina.</title>
        <authorList>
            <person name="Balabanova L."/>
            <person name="Nedashkovskaya O."/>
        </authorList>
    </citation>
    <scope>NUCLEOTIDE SEQUENCE [LARGE SCALE GENOMIC DNA]</scope>
    <source>
        <strain evidence="8">NRIC 0815</strain>
    </source>
</reference>
<comment type="cofactor">
    <cofactor evidence="5">
        <name>Zn(2+)</name>
        <dbReference type="ChEBI" id="CHEBI:29105"/>
    </cofactor>
</comment>
<evidence type="ECO:0000256" key="1">
    <source>
        <dbReference type="ARBA" id="ARBA00022723"/>
    </source>
</evidence>
<comment type="caution">
    <text evidence="7">The sequence shown here is derived from an EMBL/GenBank/DDBJ whole genome shotgun (WGS) entry which is preliminary data.</text>
</comment>
<dbReference type="EMBL" id="JASCSA010000006">
    <property type="protein sequence ID" value="MDI5884469.1"/>
    <property type="molecule type" value="Genomic_DNA"/>
</dbReference>
<keyword evidence="3" id="KW-0560">Oxidoreductase</keyword>
<reference evidence="7 8" key="1">
    <citation type="submission" date="2023-04" db="EMBL/GenBank/DDBJ databases">
        <authorList>
            <person name="Otstavnykh N."/>
            <person name="Seitkalieva A."/>
            <person name="Bystritskaya E."/>
        </authorList>
    </citation>
    <scope>NUCLEOTIDE SEQUENCE [LARGE SCALE GENOMIC DNA]</scope>
    <source>
        <strain evidence="7 8">NRIC 0815</strain>
    </source>
</reference>
<feature type="domain" description="Enoyl reductase (ER)" evidence="6">
    <location>
        <begin position="12"/>
        <end position="359"/>
    </location>
</feature>
<dbReference type="InterPro" id="IPR011032">
    <property type="entry name" value="GroES-like_sf"/>
</dbReference>
<dbReference type="Pfam" id="PF00107">
    <property type="entry name" value="ADH_zinc_N"/>
    <property type="match status" value="1"/>
</dbReference>
<evidence type="ECO:0000313" key="7">
    <source>
        <dbReference type="EMBL" id="MDI5884469.1"/>
    </source>
</evidence>
<keyword evidence="2 5" id="KW-0862">Zinc</keyword>
<name>A0ABT6UP34_9GAMM</name>
<dbReference type="Gene3D" id="3.90.180.10">
    <property type="entry name" value="Medium-chain alcohol dehydrogenases, catalytic domain"/>
    <property type="match status" value="1"/>
</dbReference>